<dbReference type="InterPro" id="IPR029060">
    <property type="entry name" value="PIN-like_dom_sf"/>
</dbReference>
<dbReference type="SUPFAM" id="SSF88723">
    <property type="entry name" value="PIN domain-like"/>
    <property type="match status" value="1"/>
</dbReference>
<evidence type="ECO:0000256" key="1">
    <source>
        <dbReference type="ARBA" id="ARBA00001946"/>
    </source>
</evidence>
<evidence type="ECO:0000313" key="10">
    <source>
        <dbReference type="EMBL" id="OOR89945.1"/>
    </source>
</evidence>
<dbReference type="OrthoDB" id="9796690at2"/>
<reference evidence="11 13" key="2">
    <citation type="submission" date="2018-06" db="EMBL/GenBank/DDBJ databases">
        <authorList>
            <consortium name="Pathogen Informatics"/>
            <person name="Doyle S."/>
        </authorList>
    </citation>
    <scope>NUCLEOTIDE SEQUENCE [LARGE SCALE GENOMIC DNA]</scope>
    <source>
        <strain evidence="11 13">NCTC10293</strain>
    </source>
</reference>
<dbReference type="Proteomes" id="UP000255279">
    <property type="component" value="Unassembled WGS sequence"/>
</dbReference>
<evidence type="ECO:0000313" key="11">
    <source>
        <dbReference type="EMBL" id="STZ14331.1"/>
    </source>
</evidence>
<evidence type="ECO:0000256" key="8">
    <source>
        <dbReference type="HAMAP-Rule" id="MF_00265"/>
    </source>
</evidence>
<keyword evidence="11" id="KW-0255">Endonuclease</keyword>
<keyword evidence="5 8" id="KW-0378">Hydrolase</keyword>
<reference evidence="10 12" key="1">
    <citation type="submission" date="2017-02" db="EMBL/GenBank/DDBJ databases">
        <title>Draft genome sequence of Moraxella caviae CCUG 355 type strain.</title>
        <authorList>
            <person name="Engstrom-Jakobsson H."/>
            <person name="Salva-Serra F."/>
            <person name="Thorell K."/>
            <person name="Gonzales-Siles L."/>
            <person name="Karlsson R."/>
            <person name="Boulund F."/>
            <person name="Engstrand L."/>
            <person name="Moore E."/>
        </authorList>
    </citation>
    <scope>NUCLEOTIDE SEQUENCE [LARGE SCALE GENOMIC DNA]</scope>
    <source>
        <strain evidence="10 12">CCUG 355</strain>
    </source>
</reference>
<evidence type="ECO:0000256" key="5">
    <source>
        <dbReference type="ARBA" id="ARBA00022801"/>
    </source>
</evidence>
<dbReference type="GO" id="GO:0090729">
    <property type="term" value="F:toxin activity"/>
    <property type="evidence" value="ECO:0007669"/>
    <property type="project" value="UniProtKB-KW"/>
</dbReference>
<dbReference type="GO" id="GO:0004519">
    <property type="term" value="F:endonuclease activity"/>
    <property type="evidence" value="ECO:0007669"/>
    <property type="project" value="UniProtKB-KW"/>
</dbReference>
<dbReference type="InterPro" id="IPR050556">
    <property type="entry name" value="Type_II_TA_system_RNase"/>
</dbReference>
<evidence type="ECO:0000256" key="6">
    <source>
        <dbReference type="ARBA" id="ARBA00022842"/>
    </source>
</evidence>
<dbReference type="GO" id="GO:0004540">
    <property type="term" value="F:RNA nuclease activity"/>
    <property type="evidence" value="ECO:0007669"/>
    <property type="project" value="InterPro"/>
</dbReference>
<organism evidence="10 12">
    <name type="scientific">Moraxella caviae</name>
    <dbReference type="NCBI Taxonomy" id="34060"/>
    <lineage>
        <taxon>Bacteria</taxon>
        <taxon>Pseudomonadati</taxon>
        <taxon>Pseudomonadota</taxon>
        <taxon>Gammaproteobacteria</taxon>
        <taxon>Moraxellales</taxon>
        <taxon>Moraxellaceae</taxon>
        <taxon>Moraxella</taxon>
    </lineage>
</organism>
<dbReference type="CDD" id="cd09881">
    <property type="entry name" value="PIN_VapC4-5_FitB-like"/>
    <property type="match status" value="1"/>
</dbReference>
<name>A0A1T0A2L6_9GAMM</name>
<feature type="domain" description="PIN" evidence="9">
    <location>
        <begin position="5"/>
        <end position="125"/>
    </location>
</feature>
<keyword evidence="12" id="KW-1185">Reference proteome</keyword>
<protein>
    <recommendedName>
        <fullName evidence="8">Ribonuclease VapC</fullName>
        <shortName evidence="8">RNase VapC</shortName>
        <ecNumber evidence="8">3.1.-.-</ecNumber>
    </recommendedName>
    <alternativeName>
        <fullName evidence="8">Toxin VapC</fullName>
    </alternativeName>
</protein>
<dbReference type="PANTHER" id="PTHR33653:SF1">
    <property type="entry name" value="RIBONUCLEASE VAPC2"/>
    <property type="match status" value="1"/>
</dbReference>
<dbReference type="GO" id="GO:0016787">
    <property type="term" value="F:hydrolase activity"/>
    <property type="evidence" value="ECO:0007669"/>
    <property type="project" value="UniProtKB-KW"/>
</dbReference>
<dbReference type="Gene3D" id="3.40.50.1010">
    <property type="entry name" value="5'-nuclease"/>
    <property type="match status" value="1"/>
</dbReference>
<evidence type="ECO:0000256" key="3">
    <source>
        <dbReference type="ARBA" id="ARBA00022722"/>
    </source>
</evidence>
<feature type="binding site" evidence="8">
    <location>
        <position position="7"/>
    </location>
    <ligand>
        <name>Mg(2+)</name>
        <dbReference type="ChEBI" id="CHEBI:18420"/>
    </ligand>
</feature>
<dbReference type="EMBL" id="MUXU01000035">
    <property type="protein sequence ID" value="OOR89945.1"/>
    <property type="molecule type" value="Genomic_DNA"/>
</dbReference>
<evidence type="ECO:0000256" key="2">
    <source>
        <dbReference type="ARBA" id="ARBA00022649"/>
    </source>
</evidence>
<keyword evidence="2 8" id="KW-1277">Toxin-antitoxin system</keyword>
<sequence length="134" mass="15187">MLTFMLDTNTAIFVIKERPLSALNKFNQYASRICISSISVSELYFGVYNSQHVEKNLRQVDDFLSRLTVLDYTPAVSEHYGDIYAALKKQGCLISENDTHIAAHARSQGLILVTDNQAEFSRVDGLRTVNWVVR</sequence>
<evidence type="ECO:0000256" key="4">
    <source>
        <dbReference type="ARBA" id="ARBA00022723"/>
    </source>
</evidence>
<proteinExistence type="inferred from homology"/>
<dbReference type="InterPro" id="IPR002716">
    <property type="entry name" value="PIN_dom"/>
</dbReference>
<dbReference type="Pfam" id="PF01850">
    <property type="entry name" value="PIN"/>
    <property type="match status" value="1"/>
</dbReference>
<accession>A0A1T0A2L6</accession>
<evidence type="ECO:0000256" key="7">
    <source>
        <dbReference type="ARBA" id="ARBA00038093"/>
    </source>
</evidence>
<gene>
    <name evidence="11" type="primary">vapC_2</name>
    <name evidence="8" type="synonym">vapC</name>
    <name evidence="10" type="ORF">B0181_05925</name>
    <name evidence="11" type="ORF">NCTC10293_01924</name>
</gene>
<keyword evidence="4 8" id="KW-0479">Metal-binding</keyword>
<dbReference type="RefSeq" id="WP_078276582.1">
    <property type="nucleotide sequence ID" value="NZ_MUXU01000035.1"/>
</dbReference>
<comment type="similarity">
    <text evidence="7 8">Belongs to the PINc/VapC protein family.</text>
</comment>
<keyword evidence="8" id="KW-0800">Toxin</keyword>
<evidence type="ECO:0000313" key="13">
    <source>
        <dbReference type="Proteomes" id="UP000255279"/>
    </source>
</evidence>
<keyword evidence="6 8" id="KW-0460">Magnesium</keyword>
<keyword evidence="3 8" id="KW-0540">Nuclease</keyword>
<dbReference type="HAMAP" id="MF_00265">
    <property type="entry name" value="VapC_Nob1"/>
    <property type="match status" value="1"/>
</dbReference>
<dbReference type="AlphaFoldDB" id="A0A1T0A2L6"/>
<dbReference type="PANTHER" id="PTHR33653">
    <property type="entry name" value="RIBONUCLEASE VAPC2"/>
    <property type="match status" value="1"/>
</dbReference>
<dbReference type="EC" id="3.1.-.-" evidence="8"/>
<dbReference type="Proteomes" id="UP000190435">
    <property type="component" value="Unassembled WGS sequence"/>
</dbReference>
<feature type="binding site" evidence="8">
    <location>
        <position position="98"/>
    </location>
    <ligand>
        <name>Mg(2+)</name>
        <dbReference type="ChEBI" id="CHEBI:18420"/>
    </ligand>
</feature>
<dbReference type="GO" id="GO:0000287">
    <property type="term" value="F:magnesium ion binding"/>
    <property type="evidence" value="ECO:0007669"/>
    <property type="project" value="UniProtKB-UniRule"/>
</dbReference>
<dbReference type="InterPro" id="IPR022907">
    <property type="entry name" value="VapC_family"/>
</dbReference>
<comment type="cofactor">
    <cofactor evidence="1 8">
        <name>Mg(2+)</name>
        <dbReference type="ChEBI" id="CHEBI:18420"/>
    </cofactor>
</comment>
<dbReference type="STRING" id="34060.B0181_05925"/>
<dbReference type="EMBL" id="UGQE01000004">
    <property type="protein sequence ID" value="STZ14331.1"/>
    <property type="molecule type" value="Genomic_DNA"/>
</dbReference>
<comment type="function">
    <text evidence="8">Toxic component of a toxin-antitoxin (TA) system. An RNase.</text>
</comment>
<evidence type="ECO:0000259" key="9">
    <source>
        <dbReference type="Pfam" id="PF01850"/>
    </source>
</evidence>
<evidence type="ECO:0000313" key="12">
    <source>
        <dbReference type="Proteomes" id="UP000190435"/>
    </source>
</evidence>